<keyword evidence="2 3" id="KW-0344">Guanine-nucleotide releasing factor</keyword>
<dbReference type="InterPro" id="IPR001452">
    <property type="entry name" value="SH3_domain"/>
</dbReference>
<feature type="domain" description="SH3" evidence="6">
    <location>
        <begin position="11"/>
        <end position="70"/>
    </location>
</feature>
<dbReference type="GO" id="GO:0005886">
    <property type="term" value="C:plasma membrane"/>
    <property type="evidence" value="ECO:0007669"/>
    <property type="project" value="TreeGrafter"/>
</dbReference>
<dbReference type="Gene3D" id="1.20.870.10">
    <property type="entry name" value="Son of sevenless (SoS) protein Chain: S domain 1"/>
    <property type="match status" value="1"/>
</dbReference>
<dbReference type="PROSITE" id="PS50212">
    <property type="entry name" value="RASGEF_NTER"/>
    <property type="match status" value="1"/>
</dbReference>
<evidence type="ECO:0000259" key="9">
    <source>
        <dbReference type="PROSITE" id="PS50212"/>
    </source>
</evidence>
<dbReference type="EMBL" id="LLXJ01000280">
    <property type="protein sequence ID" value="PKC11910.1"/>
    <property type="molecule type" value="Genomic_DNA"/>
</dbReference>
<dbReference type="VEuPathDB" id="FungiDB:RhiirFUN_012479"/>
<dbReference type="FunFam" id="2.30.30.40:FF:000072">
    <property type="entry name" value="Unconventional Myosin IB"/>
    <property type="match status" value="1"/>
</dbReference>
<dbReference type="CDD" id="cd06224">
    <property type="entry name" value="REM"/>
    <property type="match status" value="1"/>
</dbReference>
<dbReference type="SUPFAM" id="SSF51045">
    <property type="entry name" value="WW domain"/>
    <property type="match status" value="2"/>
</dbReference>
<dbReference type="Gene3D" id="2.20.70.10">
    <property type="match status" value="2"/>
</dbReference>
<evidence type="ECO:0000256" key="2">
    <source>
        <dbReference type="ARBA" id="ARBA00022658"/>
    </source>
</evidence>
<dbReference type="InterPro" id="IPR036020">
    <property type="entry name" value="WW_dom_sf"/>
</dbReference>
<dbReference type="Pfam" id="PF00618">
    <property type="entry name" value="RasGEF_N"/>
    <property type="match status" value="1"/>
</dbReference>
<name>A0A2I1E9K4_9GLOM</name>
<dbReference type="SMART" id="SM00229">
    <property type="entry name" value="RasGEFN"/>
    <property type="match status" value="1"/>
</dbReference>
<evidence type="ECO:0000256" key="1">
    <source>
        <dbReference type="ARBA" id="ARBA00022443"/>
    </source>
</evidence>
<dbReference type="PRINTS" id="PR00452">
    <property type="entry name" value="SH3DOMAIN"/>
</dbReference>
<dbReference type="PROSITE" id="PS01159">
    <property type="entry name" value="WW_DOMAIN_1"/>
    <property type="match status" value="1"/>
</dbReference>
<dbReference type="InterPro" id="IPR001895">
    <property type="entry name" value="RASGEF_cat_dom"/>
</dbReference>
<dbReference type="InterPro" id="IPR023578">
    <property type="entry name" value="Ras_GEF_dom_sf"/>
</dbReference>
<evidence type="ECO:0000313" key="10">
    <source>
        <dbReference type="EMBL" id="PKC11910.1"/>
    </source>
</evidence>
<feature type="compositionally biased region" description="Polar residues" evidence="5">
    <location>
        <begin position="654"/>
        <end position="697"/>
    </location>
</feature>
<feature type="domain" description="WW" evidence="8">
    <location>
        <begin position="84"/>
        <end position="111"/>
    </location>
</feature>
<dbReference type="VEuPathDB" id="FungiDB:FUN_011173"/>
<dbReference type="VEuPathDB" id="FungiDB:RhiirFUN_012478"/>
<feature type="region of interest" description="Disordered" evidence="5">
    <location>
        <begin position="654"/>
        <end position="771"/>
    </location>
</feature>
<dbReference type="CDD" id="cd11883">
    <property type="entry name" value="SH3_Sdc25"/>
    <property type="match status" value="1"/>
</dbReference>
<evidence type="ECO:0000259" key="7">
    <source>
        <dbReference type="PROSITE" id="PS50009"/>
    </source>
</evidence>
<keyword evidence="1 4" id="KW-0728">SH3 domain</keyword>
<dbReference type="InterPro" id="IPR036028">
    <property type="entry name" value="SH3-like_dom_sf"/>
</dbReference>
<dbReference type="InterPro" id="IPR056686">
    <property type="entry name" value="DUF7784"/>
</dbReference>
<dbReference type="InterPro" id="IPR000651">
    <property type="entry name" value="Ras-like_Gua-exchang_fac_N"/>
</dbReference>
<evidence type="ECO:0000313" key="12">
    <source>
        <dbReference type="Proteomes" id="UP000232688"/>
    </source>
</evidence>
<sequence length="1200" mass="136375">MNLEKEKNEMSPVLFVRALYDFESNDASSLSFKTNDIIQVLMQLESGWWDGLCNGERGWFPSNYVTVFDKEGKLINEDEKLYDWILQQTLDGEIFYYNIKTGESSWKVPVNYESPAARDTTSCTSSLSKLSKQFPKNQEPTKNGNTYFYFNAKKTKKINWTFSEGPVSSYIDDEELDSHVTALVEDDLEKFDPANKVNITSSIDNQLNTASIDVIQQKNLQQSQSIDNLPPNWNVKTTAQGRVYYCNKLTNETTWSLDNINANGQLIKTENNEKSRSDDEIPNELLPQTPTVITPNKSIRFSGSSILMLQNAHEYLTWDTLSQSIDLSIHNLNVAIQENMRQDYPECTSTIVGNVRIMLYATGTVEKDSVAIKKNRNLKNHHRNIMTSLSKLTLSTKVAASTWSPPDATLKMKSDVNEVLDAVRGFILIAQKTVDIRRVDPKIIESATGGSWHGNNLIQTQTNGNKSTLPSINLEDTSVSTSSTNNPLYHLTSDLISSLDKISCIVTQSITLLLNDVRKVIDAPNSFTPRYFSPQLISQTREILTQVGQFLFITENINLKDLDESSFVNINEFNVSKQSLYNNIAGLVMCIQMASDPLFPLNAMDQIIGCANVVDKSVKDIIIITKSLVLKIQEMRSSVVENFEVSQFISNDSNSLDQINGNNTEHSAENQSTISSLDTTSSKSLQTVPENGVVTNDDTISSNNRNFNNDDDPPNSTSRITGKLQRSYTHPSAENPLTSQVISGSNTVGTNVRSKVTKEDGSPNTTQSQKLKEDKPWFLNYDYDTSEIVFNKEITVKGGTLTALVERLTMHDILDYNFIATFLLTYRSFCTTDDFFDMLVKRFMIQPPEGLTNEELEVWQEKKQTPVRLRVFNIMKSWLETYYIDDKEDLLCLEKMREFARTTMYEHMAFASVSLTKVIEKRQHQRKDAKFRELIATNASAPPASILPKNMKKLKFLDIDPLEIARQLTLMESKLYNNIKAVECLGKAWSQSEGDNIAITGWVAESVLNQKEIRKRCMYIKHFVGIADKCRCLNNFNSLTAIISGLYSAPIHRLKRTWEMVNSKTVQTLETLSKIMNSTKNFAEYREMLHSINPPCVPFFGLYLTDLTFIEDGNPDFLKSSNKLINFSKRMKTADVIREIKQYQNVPYNLSSVQEIQMFIDFHLKESKDVKDLYEQSLALEPREREDEKIARLLQESGFL</sequence>
<dbReference type="CDD" id="cd00155">
    <property type="entry name" value="RasGEF"/>
    <property type="match status" value="1"/>
</dbReference>
<feature type="domain" description="Ras-GEF" evidence="7">
    <location>
        <begin position="960"/>
        <end position="1183"/>
    </location>
</feature>
<organism evidence="10 13">
    <name type="scientific">Rhizophagus irregularis</name>
    <dbReference type="NCBI Taxonomy" id="588596"/>
    <lineage>
        <taxon>Eukaryota</taxon>
        <taxon>Fungi</taxon>
        <taxon>Fungi incertae sedis</taxon>
        <taxon>Mucoromycota</taxon>
        <taxon>Glomeromycotina</taxon>
        <taxon>Glomeromycetes</taxon>
        <taxon>Glomerales</taxon>
        <taxon>Glomeraceae</taxon>
        <taxon>Rhizophagus</taxon>
    </lineage>
</organism>
<evidence type="ECO:0000313" key="11">
    <source>
        <dbReference type="EMBL" id="PKC72391.1"/>
    </source>
</evidence>
<comment type="caution">
    <text evidence="10">The sequence shown here is derived from an EMBL/GenBank/DDBJ whole genome shotgun (WGS) entry which is preliminary data.</text>
</comment>
<dbReference type="OrthoDB" id="546434at2759"/>
<dbReference type="CDD" id="cd00201">
    <property type="entry name" value="WW"/>
    <property type="match status" value="2"/>
</dbReference>
<dbReference type="PROSITE" id="PS00720">
    <property type="entry name" value="RASGEF"/>
    <property type="match status" value="1"/>
</dbReference>
<evidence type="ECO:0000256" key="4">
    <source>
        <dbReference type="PROSITE-ProRule" id="PRU00192"/>
    </source>
</evidence>
<dbReference type="EMBL" id="LLXH01000127">
    <property type="protein sequence ID" value="PKC72391.1"/>
    <property type="molecule type" value="Genomic_DNA"/>
</dbReference>
<dbReference type="InterPro" id="IPR008937">
    <property type="entry name" value="Ras-like_GEF"/>
</dbReference>
<dbReference type="InterPro" id="IPR001202">
    <property type="entry name" value="WW_dom"/>
</dbReference>
<dbReference type="SUPFAM" id="SSF50044">
    <property type="entry name" value="SH3-domain"/>
    <property type="match status" value="1"/>
</dbReference>
<dbReference type="Gene3D" id="2.30.30.40">
    <property type="entry name" value="SH3 Domains"/>
    <property type="match status" value="1"/>
</dbReference>
<dbReference type="SMART" id="SM00326">
    <property type="entry name" value="SH3"/>
    <property type="match status" value="1"/>
</dbReference>
<proteinExistence type="predicted"/>
<dbReference type="InterPro" id="IPR056685">
    <property type="entry name" value="DUF7783"/>
</dbReference>
<evidence type="ECO:0000259" key="6">
    <source>
        <dbReference type="PROSITE" id="PS50002"/>
    </source>
</evidence>
<feature type="compositionally biased region" description="Polar residues" evidence="5">
    <location>
        <begin position="724"/>
        <end position="754"/>
    </location>
</feature>
<dbReference type="PROSITE" id="PS50020">
    <property type="entry name" value="WW_DOMAIN_2"/>
    <property type="match status" value="2"/>
</dbReference>
<reference evidence="10 13" key="1">
    <citation type="submission" date="2016-04" db="EMBL/GenBank/DDBJ databases">
        <title>Genome analyses suggest a sexual origin of heterokaryosis in a supposedly ancient asexual fungus.</title>
        <authorList>
            <person name="Ropars J."/>
            <person name="Sedzielewska K."/>
            <person name="Noel J."/>
            <person name="Charron P."/>
            <person name="Farinelli L."/>
            <person name="Marton T."/>
            <person name="Kruger M."/>
            <person name="Pelin A."/>
            <person name="Brachmann A."/>
            <person name="Corradi N."/>
        </authorList>
    </citation>
    <scope>NUCLEOTIDE SEQUENCE [LARGE SCALE GENOMIC DNA]</scope>
    <source>
        <strain evidence="10 13">A5</strain>
    </source>
</reference>
<dbReference type="PROSITE" id="PS50009">
    <property type="entry name" value="RASGEF_CAT"/>
    <property type="match status" value="1"/>
</dbReference>
<dbReference type="Gene3D" id="1.10.840.10">
    <property type="entry name" value="Ras guanine-nucleotide exchange factors catalytic domain"/>
    <property type="match status" value="1"/>
</dbReference>
<accession>A0A2I1E9K4</accession>
<dbReference type="InterPro" id="IPR019804">
    <property type="entry name" value="Ras_G-nucl-exch_fac_CS"/>
</dbReference>
<reference evidence="10 13" key="2">
    <citation type="submission" date="2017-09" db="EMBL/GenBank/DDBJ databases">
        <title>Extensive intraspecific genome diversity in a model arbuscular mycorrhizal fungus.</title>
        <authorList>
            <person name="Chen E.C."/>
            <person name="Morin E."/>
            <person name="Beaudet D."/>
            <person name="Noel J."/>
            <person name="Ndikumana S."/>
            <person name="Charron P."/>
            <person name="St-Onge C."/>
            <person name="Giorgi J."/>
            <person name="Grigoriev I.V."/>
            <person name="Roux C."/>
            <person name="Martin F.M."/>
            <person name="Corradi N."/>
        </authorList>
    </citation>
    <scope>NUCLEOTIDE SEQUENCE [LARGE SCALE GENOMIC DNA]</scope>
    <source>
        <strain evidence="10 13">A5</strain>
    </source>
</reference>
<dbReference type="SMART" id="SM00147">
    <property type="entry name" value="RasGEF"/>
    <property type="match status" value="1"/>
</dbReference>
<evidence type="ECO:0000313" key="13">
    <source>
        <dbReference type="Proteomes" id="UP000232722"/>
    </source>
</evidence>
<dbReference type="SUPFAM" id="SSF48366">
    <property type="entry name" value="Ras GEF"/>
    <property type="match status" value="1"/>
</dbReference>
<feature type="domain" description="WW" evidence="8">
    <location>
        <begin position="227"/>
        <end position="260"/>
    </location>
</feature>
<dbReference type="VEuPathDB" id="FungiDB:RhiirA1_452395"/>
<dbReference type="Pfam" id="PF00018">
    <property type="entry name" value="SH3_1"/>
    <property type="match status" value="1"/>
</dbReference>
<protein>
    <submittedName>
        <fullName evidence="10">Ras GEF</fullName>
    </submittedName>
</protein>
<dbReference type="Pfam" id="PF00617">
    <property type="entry name" value="RasGEF"/>
    <property type="match status" value="1"/>
</dbReference>
<dbReference type="AlphaFoldDB" id="A0A2I1E9K4"/>
<dbReference type="GO" id="GO:0007265">
    <property type="term" value="P:Ras protein signal transduction"/>
    <property type="evidence" value="ECO:0007669"/>
    <property type="project" value="TreeGrafter"/>
</dbReference>
<dbReference type="VEuPathDB" id="FungiDB:FUN_011172"/>
<reference evidence="11 12" key="4">
    <citation type="submission" date="2017-10" db="EMBL/GenBank/DDBJ databases">
        <title>Genome analyses suggest a sexual origin of heterokaryosis in a supposedly ancient asexual fungus.</title>
        <authorList>
            <person name="Corradi N."/>
            <person name="Sedzielewska K."/>
            <person name="Noel J."/>
            <person name="Charron P."/>
            <person name="Farinelli L."/>
            <person name="Marton T."/>
            <person name="Kruger M."/>
            <person name="Pelin A."/>
            <person name="Brachmann A."/>
            <person name="Corradi N."/>
        </authorList>
    </citation>
    <scope>NUCLEOTIDE SEQUENCE [LARGE SCALE GENOMIC DNA]</scope>
    <source>
        <strain evidence="11 12">A1</strain>
    </source>
</reference>
<dbReference type="PANTHER" id="PTHR23113:SF368">
    <property type="entry name" value="CELL DIVISION CONTROL PROTEIN 25"/>
    <property type="match status" value="1"/>
</dbReference>
<dbReference type="PANTHER" id="PTHR23113">
    <property type="entry name" value="GUANINE NUCLEOTIDE EXCHANGE FACTOR"/>
    <property type="match status" value="1"/>
</dbReference>
<dbReference type="Pfam" id="PF25006">
    <property type="entry name" value="DUF7783"/>
    <property type="match status" value="1"/>
</dbReference>
<evidence type="ECO:0000256" key="3">
    <source>
        <dbReference type="PROSITE-ProRule" id="PRU00168"/>
    </source>
</evidence>
<evidence type="ECO:0000259" key="8">
    <source>
        <dbReference type="PROSITE" id="PS50020"/>
    </source>
</evidence>
<evidence type="ECO:0000256" key="5">
    <source>
        <dbReference type="SAM" id="MobiDB-lite"/>
    </source>
</evidence>
<dbReference type="Pfam" id="PF00397">
    <property type="entry name" value="WW"/>
    <property type="match status" value="1"/>
</dbReference>
<dbReference type="Proteomes" id="UP000232688">
    <property type="component" value="Unassembled WGS sequence"/>
</dbReference>
<dbReference type="InterPro" id="IPR036964">
    <property type="entry name" value="RASGEF_cat_dom_sf"/>
</dbReference>
<feature type="compositionally biased region" description="Low complexity" evidence="5">
    <location>
        <begin position="698"/>
        <end position="707"/>
    </location>
</feature>
<gene>
    <name evidence="11" type="ORF">RhiirA1_452395</name>
    <name evidence="10" type="ORF">RhiirA5_412490</name>
</gene>
<reference evidence="11 12" key="3">
    <citation type="submission" date="2017-10" db="EMBL/GenBank/DDBJ databases">
        <title>Extensive intraspecific genome diversity in a model arbuscular mycorrhizal fungus.</title>
        <authorList>
            <person name="Chen E.C.H."/>
            <person name="Morin E."/>
            <person name="Baudet D."/>
            <person name="Noel J."/>
            <person name="Ndikumana S."/>
            <person name="Charron P."/>
            <person name="St-Onge C."/>
            <person name="Giorgi J."/>
            <person name="Grigoriev I.V."/>
            <person name="Roux C."/>
            <person name="Martin F.M."/>
            <person name="Corradi N."/>
        </authorList>
    </citation>
    <scope>NUCLEOTIDE SEQUENCE [LARGE SCALE GENOMIC DNA]</scope>
    <source>
        <strain evidence="11 12">A1</strain>
    </source>
</reference>
<dbReference type="Pfam" id="PF25008">
    <property type="entry name" value="DUF7784"/>
    <property type="match status" value="1"/>
</dbReference>
<dbReference type="PROSITE" id="PS50002">
    <property type="entry name" value="SH3"/>
    <property type="match status" value="1"/>
</dbReference>
<dbReference type="GO" id="GO:0005085">
    <property type="term" value="F:guanyl-nucleotide exchange factor activity"/>
    <property type="evidence" value="ECO:0007669"/>
    <property type="project" value="UniProtKB-KW"/>
</dbReference>
<feature type="domain" description="N-terminal Ras-GEF" evidence="9">
    <location>
        <begin position="792"/>
        <end position="923"/>
    </location>
</feature>
<dbReference type="SMART" id="SM00456">
    <property type="entry name" value="WW"/>
    <property type="match status" value="2"/>
</dbReference>
<dbReference type="Proteomes" id="UP000232722">
    <property type="component" value="Unassembled WGS sequence"/>
</dbReference>